<feature type="compositionally biased region" description="Polar residues" evidence="1">
    <location>
        <begin position="108"/>
        <end position="121"/>
    </location>
</feature>
<dbReference type="GeneID" id="4395004"/>
<dbReference type="EMBL" id="CH408034">
    <property type="protein sequence ID" value="EAQ84389.1"/>
    <property type="molecule type" value="Genomic_DNA"/>
</dbReference>
<sequence>MAWLEGFYIVISGAVTQRWAGHMATELQRTATTVNVRLVVAVTANRSPIEVPVKPTRQWSLQTCILVPRLARIQCGCGQEPQMLLSLLSKRVGQILLSRESWGAAGPSTATDSTTPFFSKD</sequence>
<protein>
    <submittedName>
        <fullName evidence="2">Uncharacterized protein</fullName>
    </submittedName>
</protein>
<dbReference type="RefSeq" id="XP_001226330.1">
    <property type="nucleotide sequence ID" value="XM_001226329.1"/>
</dbReference>
<dbReference type="HOGENOM" id="CLU_2037796_0_0_1"/>
<name>Q2GUF1_CHAGB</name>
<reference evidence="3" key="1">
    <citation type="journal article" date="2015" name="Genome Announc.">
        <title>Draft genome sequence of the cellulolytic fungus Chaetomium globosum.</title>
        <authorList>
            <person name="Cuomo C.A."/>
            <person name="Untereiner W.A."/>
            <person name="Ma L.-J."/>
            <person name="Grabherr M."/>
            <person name="Birren B.W."/>
        </authorList>
    </citation>
    <scope>NUCLEOTIDE SEQUENCE [LARGE SCALE GENOMIC DNA]</scope>
    <source>
        <strain evidence="3">ATCC 6205 / CBS 148.51 / DSM 1962 / NBRC 6347 / NRRL 1970</strain>
    </source>
</reference>
<proteinExistence type="predicted"/>
<gene>
    <name evidence="2" type="ORF">CHGG_08403</name>
</gene>
<evidence type="ECO:0000313" key="3">
    <source>
        <dbReference type="Proteomes" id="UP000001056"/>
    </source>
</evidence>
<keyword evidence="3" id="KW-1185">Reference proteome</keyword>
<feature type="region of interest" description="Disordered" evidence="1">
    <location>
        <begin position="102"/>
        <end position="121"/>
    </location>
</feature>
<accession>Q2GUF1</accession>
<dbReference type="AlphaFoldDB" id="Q2GUF1"/>
<dbReference type="VEuPathDB" id="FungiDB:CHGG_08403"/>
<dbReference type="Proteomes" id="UP000001056">
    <property type="component" value="Unassembled WGS sequence"/>
</dbReference>
<evidence type="ECO:0000313" key="2">
    <source>
        <dbReference type="EMBL" id="EAQ84389.1"/>
    </source>
</evidence>
<dbReference type="InParanoid" id="Q2GUF1"/>
<evidence type="ECO:0000256" key="1">
    <source>
        <dbReference type="SAM" id="MobiDB-lite"/>
    </source>
</evidence>
<organism evidence="2 3">
    <name type="scientific">Chaetomium globosum (strain ATCC 6205 / CBS 148.51 / DSM 1962 / NBRC 6347 / NRRL 1970)</name>
    <name type="common">Soil fungus</name>
    <dbReference type="NCBI Taxonomy" id="306901"/>
    <lineage>
        <taxon>Eukaryota</taxon>
        <taxon>Fungi</taxon>
        <taxon>Dikarya</taxon>
        <taxon>Ascomycota</taxon>
        <taxon>Pezizomycotina</taxon>
        <taxon>Sordariomycetes</taxon>
        <taxon>Sordariomycetidae</taxon>
        <taxon>Sordariales</taxon>
        <taxon>Chaetomiaceae</taxon>
        <taxon>Chaetomium</taxon>
    </lineage>
</organism>
<dbReference type="OrthoDB" id="10527045at2759"/>